<protein>
    <submittedName>
        <fullName evidence="2">FBA_2 domain-containing protein</fullName>
    </submittedName>
</protein>
<name>A0A1I7T3M8_9PELO</name>
<accession>A0A1I7T3M8</accession>
<keyword evidence="1" id="KW-1185">Reference proteome</keyword>
<sequence length="381" mass="44642">MAIWKSIVSLFHRESTEDYFPLNRLPDIPRIMIIRLIDVPEQVKLALSSKKMEGYMKIAKIQKFEYTEISIGTEDFTIQVNDKFQIFDYKEQGNRREMEPWLNKDSSMLENAVSVLKRFQSTFPCKETGVVIRVKEPTEIKYILDALDYFIFVSLKNVELEAKTVDLVMETFKKGREIKIDGPVMPLDYSHPNAFQFDIVIYKDARWVRLEHLLSMKDIFGVELGKNNFKSEDLNALLKYWTTNDERMTCALQIDITNETDIQKEVVLDGLTVLITCRLGHFIRFLANHRKQFLLNVSWDSESFTVYTFPLAEYSTPGKNKISFAREYRVLEILQKKKDLEDNLENGEDRDGMEDKIRGVEEELARNGVYYVEGTPHIDYE</sequence>
<dbReference type="WBParaSite" id="Csp11.Scaffold492.g2100.t1">
    <property type="protein sequence ID" value="Csp11.Scaffold492.g2100.t1"/>
    <property type="gene ID" value="Csp11.Scaffold492.g2100"/>
</dbReference>
<reference evidence="2" key="1">
    <citation type="submission" date="2016-11" db="UniProtKB">
        <authorList>
            <consortium name="WormBaseParasite"/>
        </authorList>
    </citation>
    <scope>IDENTIFICATION</scope>
</reference>
<dbReference type="PANTHER" id="PTHR21503:SF8">
    <property type="entry name" value="F-BOX ASSOCIATED DOMAIN-CONTAINING PROTEIN-RELATED"/>
    <property type="match status" value="1"/>
</dbReference>
<dbReference type="Proteomes" id="UP000095282">
    <property type="component" value="Unplaced"/>
</dbReference>
<evidence type="ECO:0000313" key="1">
    <source>
        <dbReference type="Proteomes" id="UP000095282"/>
    </source>
</evidence>
<dbReference type="PANTHER" id="PTHR21503">
    <property type="entry name" value="F-BOX-CONTAINING HYPOTHETICAL PROTEIN C.ELEGANS"/>
    <property type="match status" value="1"/>
</dbReference>
<dbReference type="eggNOG" id="ENOG502TIR3">
    <property type="taxonomic scope" value="Eukaryota"/>
</dbReference>
<organism evidence="1 2">
    <name type="scientific">Caenorhabditis tropicalis</name>
    <dbReference type="NCBI Taxonomy" id="1561998"/>
    <lineage>
        <taxon>Eukaryota</taxon>
        <taxon>Metazoa</taxon>
        <taxon>Ecdysozoa</taxon>
        <taxon>Nematoda</taxon>
        <taxon>Chromadorea</taxon>
        <taxon>Rhabditida</taxon>
        <taxon>Rhabditina</taxon>
        <taxon>Rhabditomorpha</taxon>
        <taxon>Rhabditoidea</taxon>
        <taxon>Rhabditidae</taxon>
        <taxon>Peloderinae</taxon>
        <taxon>Caenorhabditis</taxon>
    </lineage>
</organism>
<evidence type="ECO:0000313" key="2">
    <source>
        <dbReference type="WBParaSite" id="Csp11.Scaffold492.g2100.t1"/>
    </source>
</evidence>
<dbReference type="AlphaFoldDB" id="A0A1I7T3M8"/>
<proteinExistence type="predicted"/>